<dbReference type="Pfam" id="PF01580">
    <property type="entry name" value="FtsK_SpoIIIE"/>
    <property type="match status" value="1"/>
</dbReference>
<sequence length="767" mass="83829">MIDVQRFKTDLIALGLLAATVFLGLSLFSYDPADPPAQLVYPVREAAQNLCGATGAHIAHLLRSSFGLGAWGVFLALVVVDMRMFSRQKTSGVLVELLGLALILVSLCVVSQIMLGNNNATPLIGSGGYIGALGYSLLNSKFSIAGSLILLVSMFAAGLLLTADTLPVRILFACLAFPFKAFSREPSDVDEDEETVAEEEDEYEEEEEVVAEDEEEYEEEEAPAPKAKKLKKRKPIKVNPPAGLRLARQAQPIEQKKNSSYELPSVDLLEEAENFPFELLARKAEEAAEVLENTFADFGLDIQVSEIDTGPVLTLFELDLKPGLRVAKVTALANDLAVALRVPSVRVVPSIPGKNTVGVEVPNDKQVMVRLRELIESCSNDVDKHRIPLFMGKDVSGHPLTADLAKLPHLLIAGRTGTGKSVCLNTLILSLLMTRTPNEVKMLMIDPKMVELSGYKRIPHLMHPVITDMKKAEAVLAWAVDKMEERYDLLARCGSRNIESFNKLGKEKVLELAGIDPDSEEARSMPEKMPSIVIVADEIADMMMTSGKDVEAHIIRLAQKSRAVGIHLVLATQKPTVDVITGLIKSNLPARVSFQVASRGDSRVVLDENGADALLGNGDMLYLAPGTSKLTRAQGAYVSDEEIERVIDFFSDMEPEYSPELAQITASNAKKNGGGDSDRKEDSLYNEAVEVVIREGRGSVSLLQRALGVGYGRGARLIDYMAEDGIVGEYNGSQAREVLYTIDEWEAMKASNFEDDYGEEEYEEELV</sequence>
<evidence type="ECO:0000256" key="6">
    <source>
        <dbReference type="ARBA" id="ARBA00022741"/>
    </source>
</evidence>
<dbReference type="InterPro" id="IPR025199">
    <property type="entry name" value="FtsK_4TM"/>
</dbReference>
<evidence type="ECO:0000256" key="13">
    <source>
        <dbReference type="ARBA" id="ARBA00025923"/>
    </source>
</evidence>
<keyword evidence="4" id="KW-0132">Cell division</keyword>
<keyword evidence="10" id="KW-0238">DNA-binding</keyword>
<dbReference type="GO" id="GO:0005886">
    <property type="term" value="C:plasma membrane"/>
    <property type="evidence" value="ECO:0007669"/>
    <property type="project" value="UniProtKB-SubCell"/>
</dbReference>
<keyword evidence="11 16" id="KW-0472">Membrane</keyword>
<dbReference type="PROSITE" id="PS50901">
    <property type="entry name" value="FTSK"/>
    <property type="match status" value="1"/>
</dbReference>
<keyword evidence="5 16" id="KW-0812">Transmembrane</keyword>
<dbReference type="Proteomes" id="UP000315647">
    <property type="component" value="Chromosome"/>
</dbReference>
<feature type="transmembrane region" description="Helical" evidence="16">
    <location>
        <begin position="12"/>
        <end position="30"/>
    </location>
</feature>
<evidence type="ECO:0000256" key="14">
    <source>
        <dbReference type="PROSITE-ProRule" id="PRU00289"/>
    </source>
</evidence>
<evidence type="ECO:0000256" key="10">
    <source>
        <dbReference type="ARBA" id="ARBA00023125"/>
    </source>
</evidence>
<dbReference type="Gene3D" id="1.10.10.10">
    <property type="entry name" value="Winged helix-like DNA-binding domain superfamily/Winged helix DNA-binding domain"/>
    <property type="match status" value="1"/>
</dbReference>
<gene>
    <name evidence="18" type="primary">ftsK</name>
    <name evidence="18" type="ORF">Enr10x_28020</name>
</gene>
<evidence type="ECO:0000256" key="4">
    <source>
        <dbReference type="ARBA" id="ARBA00022618"/>
    </source>
</evidence>
<keyword evidence="8 14" id="KW-0067">ATP-binding</keyword>
<dbReference type="SMART" id="SM00843">
    <property type="entry name" value="Ftsk_gamma"/>
    <property type="match status" value="1"/>
</dbReference>
<keyword evidence="6 14" id="KW-0547">Nucleotide-binding</keyword>
<feature type="transmembrane region" description="Helical" evidence="16">
    <location>
        <begin position="145"/>
        <end position="163"/>
    </location>
</feature>
<feature type="compositionally biased region" description="Acidic residues" evidence="15">
    <location>
        <begin position="188"/>
        <end position="222"/>
    </location>
</feature>
<dbReference type="Pfam" id="PF09397">
    <property type="entry name" value="FtsK_gamma"/>
    <property type="match status" value="1"/>
</dbReference>
<dbReference type="SUPFAM" id="SSF52540">
    <property type="entry name" value="P-loop containing nucleoside triphosphate hydrolases"/>
    <property type="match status" value="1"/>
</dbReference>
<feature type="binding site" evidence="14">
    <location>
        <begin position="414"/>
        <end position="421"/>
    </location>
    <ligand>
        <name>ATP</name>
        <dbReference type="ChEBI" id="CHEBI:30616"/>
    </ligand>
</feature>
<feature type="transmembrane region" description="Helical" evidence="16">
    <location>
        <begin position="61"/>
        <end position="80"/>
    </location>
</feature>
<feature type="transmembrane region" description="Helical" evidence="16">
    <location>
        <begin position="92"/>
        <end position="114"/>
    </location>
</feature>
<keyword evidence="3" id="KW-1003">Cell membrane</keyword>
<name>A0A517Q789_9PLAN</name>
<evidence type="ECO:0000256" key="15">
    <source>
        <dbReference type="SAM" id="MobiDB-lite"/>
    </source>
</evidence>
<dbReference type="InterPro" id="IPR018541">
    <property type="entry name" value="Ftsk_gamma"/>
</dbReference>
<feature type="region of interest" description="Disordered" evidence="15">
    <location>
        <begin position="186"/>
        <end position="232"/>
    </location>
</feature>
<dbReference type="Pfam" id="PF13491">
    <property type="entry name" value="FtsK_4TM"/>
    <property type="match status" value="1"/>
</dbReference>
<evidence type="ECO:0000256" key="9">
    <source>
        <dbReference type="ARBA" id="ARBA00022989"/>
    </source>
</evidence>
<evidence type="ECO:0000256" key="1">
    <source>
        <dbReference type="ARBA" id="ARBA00004651"/>
    </source>
</evidence>
<feature type="domain" description="FtsK" evidence="17">
    <location>
        <begin position="397"/>
        <end position="603"/>
    </location>
</feature>
<dbReference type="InterPro" id="IPR003593">
    <property type="entry name" value="AAA+_ATPase"/>
</dbReference>
<dbReference type="SMART" id="SM00382">
    <property type="entry name" value="AAA"/>
    <property type="match status" value="1"/>
</dbReference>
<dbReference type="SUPFAM" id="SSF46785">
    <property type="entry name" value="Winged helix' DNA-binding domain"/>
    <property type="match status" value="1"/>
</dbReference>
<evidence type="ECO:0000256" key="8">
    <source>
        <dbReference type="ARBA" id="ARBA00022840"/>
    </source>
</evidence>
<dbReference type="GO" id="GO:0003677">
    <property type="term" value="F:DNA binding"/>
    <property type="evidence" value="ECO:0007669"/>
    <property type="project" value="UniProtKB-KW"/>
</dbReference>
<evidence type="ECO:0000313" key="19">
    <source>
        <dbReference type="Proteomes" id="UP000315647"/>
    </source>
</evidence>
<keyword evidence="12" id="KW-0131">Cell cycle</keyword>
<accession>A0A517Q789</accession>
<dbReference type="InterPro" id="IPR036388">
    <property type="entry name" value="WH-like_DNA-bd_sf"/>
</dbReference>
<dbReference type="InterPro" id="IPR027417">
    <property type="entry name" value="P-loop_NTPase"/>
</dbReference>
<dbReference type="Gene3D" id="3.30.980.40">
    <property type="match status" value="1"/>
</dbReference>
<organism evidence="18 19">
    <name type="scientific">Gimesia panareensis</name>
    <dbReference type="NCBI Taxonomy" id="2527978"/>
    <lineage>
        <taxon>Bacteria</taxon>
        <taxon>Pseudomonadati</taxon>
        <taxon>Planctomycetota</taxon>
        <taxon>Planctomycetia</taxon>
        <taxon>Planctomycetales</taxon>
        <taxon>Planctomycetaceae</taxon>
        <taxon>Gimesia</taxon>
    </lineage>
</organism>
<evidence type="ECO:0000256" key="7">
    <source>
        <dbReference type="ARBA" id="ARBA00022829"/>
    </source>
</evidence>
<dbReference type="Pfam" id="PF17854">
    <property type="entry name" value="FtsK_alpha"/>
    <property type="match status" value="1"/>
</dbReference>
<evidence type="ECO:0000256" key="3">
    <source>
        <dbReference type="ARBA" id="ARBA00022475"/>
    </source>
</evidence>
<evidence type="ECO:0000256" key="2">
    <source>
        <dbReference type="ARBA" id="ARBA00006474"/>
    </source>
</evidence>
<dbReference type="InterPro" id="IPR002543">
    <property type="entry name" value="FtsK_dom"/>
</dbReference>
<evidence type="ECO:0000256" key="11">
    <source>
        <dbReference type="ARBA" id="ARBA00023136"/>
    </source>
</evidence>
<feature type="transmembrane region" description="Helical" evidence="16">
    <location>
        <begin position="120"/>
        <end position="138"/>
    </location>
</feature>
<comment type="subcellular location">
    <subcellularLocation>
        <location evidence="1">Cell membrane</location>
        <topology evidence="1">Multi-pass membrane protein</topology>
    </subcellularLocation>
</comment>
<dbReference type="InterPro" id="IPR041027">
    <property type="entry name" value="FtsK_alpha"/>
</dbReference>
<dbReference type="GO" id="GO:0005524">
    <property type="term" value="F:ATP binding"/>
    <property type="evidence" value="ECO:0007669"/>
    <property type="project" value="UniProtKB-UniRule"/>
</dbReference>
<dbReference type="PANTHER" id="PTHR22683:SF41">
    <property type="entry name" value="DNA TRANSLOCASE FTSK"/>
    <property type="match status" value="1"/>
</dbReference>
<dbReference type="InterPro" id="IPR050206">
    <property type="entry name" value="FtsK/SpoIIIE/SftA"/>
</dbReference>
<comment type="subunit">
    <text evidence="13">Homohexamer. Forms a ring that surrounds DNA.</text>
</comment>
<dbReference type="AlphaFoldDB" id="A0A517Q789"/>
<evidence type="ECO:0000313" key="18">
    <source>
        <dbReference type="EMBL" id="QDT27485.1"/>
    </source>
</evidence>
<keyword evidence="19" id="KW-1185">Reference proteome</keyword>
<dbReference type="GO" id="GO:0007059">
    <property type="term" value="P:chromosome segregation"/>
    <property type="evidence" value="ECO:0007669"/>
    <property type="project" value="UniProtKB-KW"/>
</dbReference>
<comment type="similarity">
    <text evidence="2">Belongs to the FtsK/SpoIIIE/SftA family.</text>
</comment>
<keyword evidence="9 16" id="KW-1133">Transmembrane helix</keyword>
<reference evidence="18 19" key="1">
    <citation type="submission" date="2019-03" db="EMBL/GenBank/DDBJ databases">
        <title>Deep-cultivation of Planctomycetes and their phenomic and genomic characterization uncovers novel biology.</title>
        <authorList>
            <person name="Wiegand S."/>
            <person name="Jogler M."/>
            <person name="Boedeker C."/>
            <person name="Pinto D."/>
            <person name="Vollmers J."/>
            <person name="Rivas-Marin E."/>
            <person name="Kohn T."/>
            <person name="Peeters S.H."/>
            <person name="Heuer A."/>
            <person name="Rast P."/>
            <person name="Oberbeckmann S."/>
            <person name="Bunk B."/>
            <person name="Jeske O."/>
            <person name="Meyerdierks A."/>
            <person name="Storesund J.E."/>
            <person name="Kallscheuer N."/>
            <person name="Luecker S."/>
            <person name="Lage O.M."/>
            <person name="Pohl T."/>
            <person name="Merkel B.J."/>
            <person name="Hornburger P."/>
            <person name="Mueller R.-W."/>
            <person name="Bruemmer F."/>
            <person name="Labrenz M."/>
            <person name="Spormann A.M."/>
            <person name="Op den Camp H."/>
            <person name="Overmann J."/>
            <person name="Amann R."/>
            <person name="Jetten M.S.M."/>
            <person name="Mascher T."/>
            <person name="Medema M.H."/>
            <person name="Devos D.P."/>
            <person name="Kaster A.-K."/>
            <person name="Ovreas L."/>
            <person name="Rohde M."/>
            <person name="Galperin M.Y."/>
            <person name="Jogler C."/>
        </authorList>
    </citation>
    <scope>NUCLEOTIDE SEQUENCE [LARGE SCALE GENOMIC DNA]</scope>
    <source>
        <strain evidence="18 19">Enr10</strain>
    </source>
</reference>
<evidence type="ECO:0000259" key="17">
    <source>
        <dbReference type="PROSITE" id="PS50901"/>
    </source>
</evidence>
<evidence type="ECO:0000256" key="16">
    <source>
        <dbReference type="SAM" id="Phobius"/>
    </source>
</evidence>
<dbReference type="EMBL" id="CP037421">
    <property type="protein sequence ID" value="QDT27485.1"/>
    <property type="molecule type" value="Genomic_DNA"/>
</dbReference>
<dbReference type="InterPro" id="IPR036390">
    <property type="entry name" value="WH_DNA-bd_sf"/>
</dbReference>
<proteinExistence type="inferred from homology"/>
<dbReference type="RefSeq" id="WP_145449898.1">
    <property type="nucleotide sequence ID" value="NZ_CP037421.1"/>
</dbReference>
<evidence type="ECO:0000256" key="5">
    <source>
        <dbReference type="ARBA" id="ARBA00022692"/>
    </source>
</evidence>
<dbReference type="Gene3D" id="3.40.50.300">
    <property type="entry name" value="P-loop containing nucleotide triphosphate hydrolases"/>
    <property type="match status" value="1"/>
</dbReference>
<evidence type="ECO:0000256" key="12">
    <source>
        <dbReference type="ARBA" id="ARBA00023306"/>
    </source>
</evidence>
<dbReference type="GO" id="GO:0051301">
    <property type="term" value="P:cell division"/>
    <property type="evidence" value="ECO:0007669"/>
    <property type="project" value="UniProtKB-KW"/>
</dbReference>
<protein>
    <submittedName>
        <fullName evidence="18">DNA translocase FtsK</fullName>
    </submittedName>
</protein>
<dbReference type="PANTHER" id="PTHR22683">
    <property type="entry name" value="SPORULATION PROTEIN RELATED"/>
    <property type="match status" value="1"/>
</dbReference>
<keyword evidence="7" id="KW-0159">Chromosome partition</keyword>